<dbReference type="SUPFAM" id="SSF47384">
    <property type="entry name" value="Homodimeric domain of signal transducing histidine kinase"/>
    <property type="match status" value="1"/>
</dbReference>
<feature type="transmembrane region" description="Helical" evidence="16">
    <location>
        <begin position="294"/>
        <end position="311"/>
    </location>
</feature>
<dbReference type="OrthoDB" id="9797243at2"/>
<sequence>MNGNCAVSMVYRGVLLVLLLLCFLLGGSPLLNADERPELSLTQEERDWIANHPVLRVAVFSNLVPFEYMNGSRLHGLSSRYLTLIASRTGLSFIFIANPENRAHLDLLAKGEADLVSSARNTHNQADASGLSFTASYYTTSAIIITRVGKGGIVDLGQLAGKTAVVPGLDRYLPILSNVAPGVKLISERNPVKMLTMVRDGMVDAAVASDGLLIPYLYRRFQGELQISGGVPALYAEIGMAVRADQLILLSVLQKTLRSISADENKAIYDSWFADMDLDGPSMEQIADYFDRELLLLLVVIVLLLAVAWQNRQQRRRAIRNEREKAMFLAVMSHEIRSPMNAVLAAVELLGHTPLDEQQRHFTDLAQNGANALLRLLDDVLDISKLEAGQLKLNLEPVDVLALVQNVVDLNQLRATEKALALNITGERAIPALLLDDTRLAQVLHNLVSNAIKFTESGGVEVDLQLLKDQAGDPQQLVICIIDSGIGLSENAQTSLFQSNVHTEHVDKRKGDTGLGLAICKELVKLMHGELTLKSKLGVGTTVQVSLRVSMAPDLDAPVVVEAVPPMAEIPLVDTSPRLLVVEDTLANLEVLRAQIQGFGCEVLLAADGAQGLALFTANRVNLVLMDCNLPDQDGYSLASEFRDLELTHHWPHCPIIAISALTGDEHLERCFDAGMDGALSKPIRLSQLQEIIELWCNVAVVQQVQPLIPQVLDLSAVHEEVHRDLDSLLKAVALCEGDAALRAAHRLHGATLVLKWTTMVQSAETLERLLRDQVDWSDEAYVRVLGGLVDQWYDLTDAPAQEMLPR</sequence>
<evidence type="ECO:0000256" key="7">
    <source>
        <dbReference type="ARBA" id="ARBA00022679"/>
    </source>
</evidence>
<name>A0A6I3W0A9_9PSED</name>
<dbReference type="CDD" id="cd17546">
    <property type="entry name" value="REC_hyHK_CKI1_RcsC-like"/>
    <property type="match status" value="1"/>
</dbReference>
<evidence type="ECO:0000259" key="18">
    <source>
        <dbReference type="PROSITE" id="PS50110"/>
    </source>
</evidence>
<dbReference type="AlphaFoldDB" id="A0A6I3W0A9"/>
<evidence type="ECO:0000256" key="10">
    <source>
        <dbReference type="ARBA" id="ARBA00022840"/>
    </source>
</evidence>
<dbReference type="PANTHER" id="PTHR43047:SF72">
    <property type="entry name" value="OSMOSENSING HISTIDINE PROTEIN KINASE SLN1"/>
    <property type="match status" value="1"/>
</dbReference>
<keyword evidence="11 16" id="KW-1133">Transmembrane helix</keyword>
<evidence type="ECO:0000256" key="2">
    <source>
        <dbReference type="ARBA" id="ARBA00004429"/>
    </source>
</evidence>
<evidence type="ECO:0000256" key="1">
    <source>
        <dbReference type="ARBA" id="ARBA00000085"/>
    </source>
</evidence>
<keyword evidence="9" id="KW-0418">Kinase</keyword>
<proteinExistence type="predicted"/>
<comment type="catalytic activity">
    <reaction evidence="1">
        <text>ATP + protein L-histidine = ADP + protein N-phospho-L-histidine.</text>
        <dbReference type="EC" id="2.7.13.3"/>
    </reaction>
</comment>
<keyword evidence="12" id="KW-0902">Two-component regulatory system</keyword>
<dbReference type="EC" id="2.7.13.3" evidence="3"/>
<dbReference type="Proteomes" id="UP000438196">
    <property type="component" value="Unassembled WGS sequence"/>
</dbReference>
<evidence type="ECO:0000313" key="20">
    <source>
        <dbReference type="EMBL" id="MUF03627.1"/>
    </source>
</evidence>
<dbReference type="PROSITE" id="PS50110">
    <property type="entry name" value="RESPONSE_REGULATORY"/>
    <property type="match status" value="1"/>
</dbReference>
<comment type="subcellular location">
    <subcellularLocation>
        <location evidence="2">Cell inner membrane</location>
        <topology evidence="2">Multi-pass membrane protein</topology>
    </subcellularLocation>
</comment>
<reference evidence="20 21" key="1">
    <citation type="submission" date="2019-11" db="EMBL/GenBank/DDBJ databases">
        <title>Pseudomonas karstica sp. nov. and Pseudomonas spelaei sp. nov. from karst caves.</title>
        <authorList>
            <person name="Zeman M."/>
        </authorList>
    </citation>
    <scope>NUCLEOTIDE SEQUENCE [LARGE SCALE GENOMIC DNA]</scope>
    <source>
        <strain evidence="20 21">CCM 7893</strain>
    </source>
</reference>
<dbReference type="Pfam" id="PF00497">
    <property type="entry name" value="SBP_bac_3"/>
    <property type="match status" value="1"/>
</dbReference>
<dbReference type="GO" id="GO:0005886">
    <property type="term" value="C:plasma membrane"/>
    <property type="evidence" value="ECO:0007669"/>
    <property type="project" value="UniProtKB-SubCell"/>
</dbReference>
<dbReference type="Gene3D" id="3.30.565.10">
    <property type="entry name" value="Histidine kinase-like ATPase, C-terminal domain"/>
    <property type="match status" value="1"/>
</dbReference>
<dbReference type="SMART" id="SM00388">
    <property type="entry name" value="HisKA"/>
    <property type="match status" value="1"/>
</dbReference>
<keyword evidence="10" id="KW-0067">ATP-binding</keyword>
<dbReference type="Gene3D" id="3.40.190.10">
    <property type="entry name" value="Periplasmic binding protein-like II"/>
    <property type="match status" value="2"/>
</dbReference>
<dbReference type="SUPFAM" id="SSF47226">
    <property type="entry name" value="Histidine-containing phosphotransfer domain, HPT domain"/>
    <property type="match status" value="1"/>
</dbReference>
<comment type="caution">
    <text evidence="20">The sequence shown here is derived from an EMBL/GenBank/DDBJ whole genome shotgun (WGS) entry which is preliminary data.</text>
</comment>
<dbReference type="InterPro" id="IPR008207">
    <property type="entry name" value="Sig_transdc_His_kin_Hpt_dom"/>
</dbReference>
<accession>A0A6I3W0A9</accession>
<dbReference type="SMART" id="SM00448">
    <property type="entry name" value="REC"/>
    <property type="match status" value="1"/>
</dbReference>
<dbReference type="PROSITE" id="PS50894">
    <property type="entry name" value="HPT"/>
    <property type="match status" value="1"/>
</dbReference>
<keyword evidence="5" id="KW-0997">Cell inner membrane</keyword>
<dbReference type="GO" id="GO:0009927">
    <property type="term" value="F:histidine phosphotransfer kinase activity"/>
    <property type="evidence" value="ECO:0007669"/>
    <property type="project" value="TreeGrafter"/>
</dbReference>
<dbReference type="InterPro" id="IPR036641">
    <property type="entry name" value="HPT_dom_sf"/>
</dbReference>
<dbReference type="PRINTS" id="PR00344">
    <property type="entry name" value="BCTRLSENSOR"/>
</dbReference>
<dbReference type="PANTHER" id="PTHR43047">
    <property type="entry name" value="TWO-COMPONENT HISTIDINE PROTEIN KINASE"/>
    <property type="match status" value="1"/>
</dbReference>
<keyword evidence="7" id="KW-0808">Transferase</keyword>
<dbReference type="InterPro" id="IPR003594">
    <property type="entry name" value="HATPase_dom"/>
</dbReference>
<dbReference type="SUPFAM" id="SSF53850">
    <property type="entry name" value="Periplasmic binding protein-like II"/>
    <property type="match status" value="1"/>
</dbReference>
<feature type="domain" description="Histidine kinase" evidence="17">
    <location>
        <begin position="331"/>
        <end position="551"/>
    </location>
</feature>
<dbReference type="SMART" id="SM00062">
    <property type="entry name" value="PBPb"/>
    <property type="match status" value="1"/>
</dbReference>
<evidence type="ECO:0000256" key="5">
    <source>
        <dbReference type="ARBA" id="ARBA00022519"/>
    </source>
</evidence>
<evidence type="ECO:0000256" key="11">
    <source>
        <dbReference type="ARBA" id="ARBA00022989"/>
    </source>
</evidence>
<dbReference type="GO" id="GO:0000155">
    <property type="term" value="F:phosphorelay sensor kinase activity"/>
    <property type="evidence" value="ECO:0007669"/>
    <property type="project" value="InterPro"/>
</dbReference>
<dbReference type="InterPro" id="IPR001638">
    <property type="entry name" value="Solute-binding_3/MltF_N"/>
</dbReference>
<keyword evidence="13 16" id="KW-0472">Membrane</keyword>
<dbReference type="InterPro" id="IPR011006">
    <property type="entry name" value="CheY-like_superfamily"/>
</dbReference>
<dbReference type="CDD" id="cd01007">
    <property type="entry name" value="PBP2_BvgS_HisK_like"/>
    <property type="match status" value="1"/>
</dbReference>
<protein>
    <recommendedName>
        <fullName evidence="3">histidine kinase</fullName>
        <ecNumber evidence="3">2.7.13.3</ecNumber>
    </recommendedName>
</protein>
<dbReference type="SUPFAM" id="SSF52172">
    <property type="entry name" value="CheY-like"/>
    <property type="match status" value="1"/>
</dbReference>
<dbReference type="RefSeq" id="WP_155582019.1">
    <property type="nucleotide sequence ID" value="NZ_JBHSTH010000021.1"/>
</dbReference>
<dbReference type="CDD" id="cd00082">
    <property type="entry name" value="HisKA"/>
    <property type="match status" value="1"/>
</dbReference>
<organism evidence="20 21">
    <name type="scientific">Pseudomonas spelaei</name>
    <dbReference type="NCBI Taxonomy" id="1055469"/>
    <lineage>
        <taxon>Bacteria</taxon>
        <taxon>Pseudomonadati</taxon>
        <taxon>Pseudomonadota</taxon>
        <taxon>Gammaproteobacteria</taxon>
        <taxon>Pseudomonadales</taxon>
        <taxon>Pseudomonadaceae</taxon>
        <taxon>Pseudomonas</taxon>
    </lineage>
</organism>
<dbReference type="Pfam" id="PF00512">
    <property type="entry name" value="HisKA"/>
    <property type="match status" value="1"/>
</dbReference>
<evidence type="ECO:0000256" key="3">
    <source>
        <dbReference type="ARBA" id="ARBA00012438"/>
    </source>
</evidence>
<dbReference type="InterPro" id="IPR005467">
    <property type="entry name" value="His_kinase_dom"/>
</dbReference>
<dbReference type="InterPro" id="IPR036890">
    <property type="entry name" value="HATPase_C_sf"/>
</dbReference>
<feature type="domain" description="HPt" evidence="19">
    <location>
        <begin position="707"/>
        <end position="800"/>
    </location>
</feature>
<dbReference type="InterPro" id="IPR004358">
    <property type="entry name" value="Sig_transdc_His_kin-like_C"/>
</dbReference>
<keyword evidence="6 15" id="KW-0597">Phosphoprotein</keyword>
<evidence type="ECO:0000256" key="9">
    <source>
        <dbReference type="ARBA" id="ARBA00022777"/>
    </source>
</evidence>
<evidence type="ECO:0000256" key="13">
    <source>
        <dbReference type="ARBA" id="ARBA00023136"/>
    </source>
</evidence>
<evidence type="ECO:0000256" key="8">
    <source>
        <dbReference type="ARBA" id="ARBA00022692"/>
    </source>
</evidence>
<dbReference type="Gene3D" id="1.10.287.130">
    <property type="match status" value="1"/>
</dbReference>
<dbReference type="Gene3D" id="1.20.120.160">
    <property type="entry name" value="HPT domain"/>
    <property type="match status" value="1"/>
</dbReference>
<evidence type="ECO:0000256" key="16">
    <source>
        <dbReference type="SAM" id="Phobius"/>
    </source>
</evidence>
<dbReference type="InterPro" id="IPR003661">
    <property type="entry name" value="HisK_dim/P_dom"/>
</dbReference>
<dbReference type="SMART" id="SM00387">
    <property type="entry name" value="HATPase_c"/>
    <property type="match status" value="1"/>
</dbReference>
<dbReference type="EMBL" id="WNNK01000003">
    <property type="protein sequence ID" value="MUF03627.1"/>
    <property type="molecule type" value="Genomic_DNA"/>
</dbReference>
<evidence type="ECO:0000259" key="19">
    <source>
        <dbReference type="PROSITE" id="PS50894"/>
    </source>
</evidence>
<dbReference type="Gene3D" id="3.40.50.2300">
    <property type="match status" value="1"/>
</dbReference>
<keyword evidence="8 16" id="KW-0812">Transmembrane</keyword>
<dbReference type="PROSITE" id="PS50109">
    <property type="entry name" value="HIS_KIN"/>
    <property type="match status" value="1"/>
</dbReference>
<dbReference type="Pfam" id="PF00072">
    <property type="entry name" value="Response_reg"/>
    <property type="match status" value="1"/>
</dbReference>
<dbReference type="Pfam" id="PF02518">
    <property type="entry name" value="HATPase_c"/>
    <property type="match status" value="1"/>
</dbReference>
<keyword evidence="21" id="KW-1185">Reference proteome</keyword>
<keyword evidence="4" id="KW-1003">Cell membrane</keyword>
<evidence type="ECO:0000259" key="17">
    <source>
        <dbReference type="PROSITE" id="PS50109"/>
    </source>
</evidence>
<dbReference type="SUPFAM" id="SSF55874">
    <property type="entry name" value="ATPase domain of HSP90 chaperone/DNA topoisomerase II/histidine kinase"/>
    <property type="match status" value="1"/>
</dbReference>
<feature type="modified residue" description="4-aspartylphosphate" evidence="15">
    <location>
        <position position="627"/>
    </location>
</feature>
<evidence type="ECO:0000256" key="4">
    <source>
        <dbReference type="ARBA" id="ARBA00022475"/>
    </source>
</evidence>
<evidence type="ECO:0000256" key="14">
    <source>
        <dbReference type="PROSITE-ProRule" id="PRU00110"/>
    </source>
</evidence>
<evidence type="ECO:0000256" key="15">
    <source>
        <dbReference type="PROSITE-ProRule" id="PRU00169"/>
    </source>
</evidence>
<gene>
    <name evidence="20" type="ORF">GNF76_04735</name>
</gene>
<dbReference type="InterPro" id="IPR036097">
    <property type="entry name" value="HisK_dim/P_sf"/>
</dbReference>
<feature type="domain" description="Response regulatory" evidence="18">
    <location>
        <begin position="578"/>
        <end position="697"/>
    </location>
</feature>
<keyword evidence="10" id="KW-0547">Nucleotide-binding</keyword>
<evidence type="ECO:0000256" key="12">
    <source>
        <dbReference type="ARBA" id="ARBA00023012"/>
    </source>
</evidence>
<dbReference type="InterPro" id="IPR001789">
    <property type="entry name" value="Sig_transdc_resp-reg_receiver"/>
</dbReference>
<feature type="modified residue" description="Phosphohistidine" evidence="14">
    <location>
        <position position="746"/>
    </location>
</feature>
<evidence type="ECO:0000256" key="6">
    <source>
        <dbReference type="ARBA" id="ARBA00022553"/>
    </source>
</evidence>
<evidence type="ECO:0000313" key="21">
    <source>
        <dbReference type="Proteomes" id="UP000438196"/>
    </source>
</evidence>